<dbReference type="PANTHER" id="PTHR12243:SF69">
    <property type="entry name" value="SI:CH73-59F11.3"/>
    <property type="match status" value="1"/>
</dbReference>
<dbReference type="Proteomes" id="UP001642520">
    <property type="component" value="Unassembled WGS sequence"/>
</dbReference>
<comment type="caution">
    <text evidence="4">The sequence shown here is derived from an EMBL/GenBank/DDBJ whole genome shotgun (WGS) entry which is preliminary data.</text>
</comment>
<evidence type="ECO:0000259" key="3">
    <source>
        <dbReference type="PROSITE" id="PS51031"/>
    </source>
</evidence>
<accession>A0ABP1N6V6</accession>
<protein>
    <recommendedName>
        <fullName evidence="6">MADF domain-containing protein</fullName>
    </recommendedName>
</protein>
<dbReference type="SMART" id="SM00595">
    <property type="entry name" value="MADF"/>
    <property type="match status" value="1"/>
</dbReference>
<comment type="subcellular location">
    <subcellularLocation>
        <location evidence="1">Nucleus</location>
    </subcellularLocation>
</comment>
<feature type="domain" description="MADF" evidence="2">
    <location>
        <begin position="13"/>
        <end position="116"/>
    </location>
</feature>
<evidence type="ECO:0000256" key="1">
    <source>
        <dbReference type="PROSITE-ProRule" id="PRU00371"/>
    </source>
</evidence>
<evidence type="ECO:0000313" key="4">
    <source>
        <dbReference type="EMBL" id="CAL7935386.1"/>
    </source>
</evidence>
<dbReference type="InterPro" id="IPR004210">
    <property type="entry name" value="BESS_motif"/>
</dbReference>
<sequence>MEEDITKTISTRDFISTVENEPTVWNTEAAEYRDKAAKRNAWNRVVSKYVHNFSERNDAEQLNIVTQFRRKWKGLRSSYSRELLRRKEERRLGSKTNCRKQYSFFKNLNFLLPVSKQTTSGEGDVISEDNDFEDTDSVTPVTLPIKSNKIKKKTVKERSELQKPVLNSTINPSGPQFTEYTNTQDSPDKLFMLSLVPELEKLPEEVKLDVKADLLNVFKKARQHITIEKEVPRQTGLFFPDLNEKWRQFFTRTSNLAVSP</sequence>
<evidence type="ECO:0008006" key="6">
    <source>
        <dbReference type="Google" id="ProtNLM"/>
    </source>
</evidence>
<dbReference type="PANTHER" id="PTHR12243">
    <property type="entry name" value="MADF DOMAIN TRANSCRIPTION FACTOR"/>
    <property type="match status" value="1"/>
</dbReference>
<evidence type="ECO:0000259" key="2">
    <source>
        <dbReference type="PROSITE" id="PS51029"/>
    </source>
</evidence>
<dbReference type="InterPro" id="IPR006578">
    <property type="entry name" value="MADF-dom"/>
</dbReference>
<feature type="domain" description="BESS" evidence="3">
    <location>
        <begin position="185"/>
        <end position="224"/>
    </location>
</feature>
<evidence type="ECO:0000313" key="5">
    <source>
        <dbReference type="Proteomes" id="UP001642520"/>
    </source>
</evidence>
<dbReference type="InterPro" id="IPR039353">
    <property type="entry name" value="TF_Adf1"/>
</dbReference>
<keyword evidence="5" id="KW-1185">Reference proteome</keyword>
<reference evidence="4 5" key="1">
    <citation type="submission" date="2024-08" db="EMBL/GenBank/DDBJ databases">
        <authorList>
            <person name="Will J Nash"/>
            <person name="Angela Man"/>
            <person name="Seanna McTaggart"/>
            <person name="Kendall Baker"/>
            <person name="Tom Barker"/>
            <person name="Leah Catchpole"/>
            <person name="Alex Durrant"/>
            <person name="Karim Gharbi"/>
            <person name="Naomi Irish"/>
            <person name="Gemy Kaithakottil"/>
            <person name="Debby Ku"/>
            <person name="Aaliyah Providence"/>
            <person name="Felix Shaw"/>
            <person name="David Swarbreck"/>
            <person name="Chris Watkins"/>
            <person name="Ann M. McCartney"/>
            <person name="Giulio Formenti"/>
            <person name="Alice Mouton"/>
            <person name="Noel Vella"/>
            <person name="Bjorn M von Reumont"/>
            <person name="Adriana Vella"/>
            <person name="Wilfried Haerty"/>
        </authorList>
    </citation>
    <scope>NUCLEOTIDE SEQUENCE [LARGE SCALE GENOMIC DNA]</scope>
</reference>
<proteinExistence type="predicted"/>
<dbReference type="EMBL" id="CAXAJV020001283">
    <property type="protein sequence ID" value="CAL7935386.1"/>
    <property type="molecule type" value="Genomic_DNA"/>
</dbReference>
<dbReference type="PROSITE" id="PS51031">
    <property type="entry name" value="BESS"/>
    <property type="match status" value="1"/>
</dbReference>
<dbReference type="Pfam" id="PF10545">
    <property type="entry name" value="MADF_DNA_bdg"/>
    <property type="match status" value="1"/>
</dbReference>
<dbReference type="Pfam" id="PF02944">
    <property type="entry name" value="BESS"/>
    <property type="match status" value="1"/>
</dbReference>
<dbReference type="PROSITE" id="PS51029">
    <property type="entry name" value="MADF"/>
    <property type="match status" value="1"/>
</dbReference>
<keyword evidence="1" id="KW-0539">Nucleus</keyword>
<name>A0ABP1N6V6_XYLVO</name>
<gene>
    <name evidence="4" type="ORF">XYLVIOL_LOCUS1560</name>
</gene>
<organism evidence="4 5">
    <name type="scientific">Xylocopa violacea</name>
    <name type="common">Violet carpenter bee</name>
    <name type="synonym">Apis violacea</name>
    <dbReference type="NCBI Taxonomy" id="135666"/>
    <lineage>
        <taxon>Eukaryota</taxon>
        <taxon>Metazoa</taxon>
        <taxon>Ecdysozoa</taxon>
        <taxon>Arthropoda</taxon>
        <taxon>Hexapoda</taxon>
        <taxon>Insecta</taxon>
        <taxon>Pterygota</taxon>
        <taxon>Neoptera</taxon>
        <taxon>Endopterygota</taxon>
        <taxon>Hymenoptera</taxon>
        <taxon>Apocrita</taxon>
        <taxon>Aculeata</taxon>
        <taxon>Apoidea</taxon>
        <taxon>Anthophila</taxon>
        <taxon>Apidae</taxon>
        <taxon>Xylocopa</taxon>
        <taxon>Xylocopa</taxon>
    </lineage>
</organism>